<dbReference type="GO" id="GO:0016836">
    <property type="term" value="F:hydro-lyase activity"/>
    <property type="evidence" value="ECO:0007669"/>
    <property type="project" value="TreeGrafter"/>
</dbReference>
<evidence type="ECO:0000256" key="14">
    <source>
        <dbReference type="SAM" id="Coils"/>
    </source>
</evidence>
<dbReference type="InterPro" id="IPR029065">
    <property type="entry name" value="Enolase_C-like"/>
</dbReference>
<dbReference type="PANTHER" id="PTHR13794">
    <property type="entry name" value="ENOLASE SUPERFAMILY, MANDELATE RACEMASE"/>
    <property type="match status" value="1"/>
</dbReference>
<dbReference type="InterPro" id="IPR058762">
    <property type="entry name" value="COLEC12_dom"/>
</dbReference>
<name>A0A8X7WYN2_POLSE</name>
<evidence type="ECO:0000256" key="3">
    <source>
        <dbReference type="ARBA" id="ARBA00022692"/>
    </source>
</evidence>
<evidence type="ECO:0000259" key="17">
    <source>
        <dbReference type="PROSITE" id="PS50041"/>
    </source>
</evidence>
<comment type="cofactor">
    <cofactor evidence="1">
        <name>Mg(2+)</name>
        <dbReference type="ChEBI" id="CHEBI:18420"/>
    </cofactor>
</comment>
<evidence type="ECO:0000256" key="5">
    <source>
        <dbReference type="ARBA" id="ARBA00022734"/>
    </source>
</evidence>
<keyword evidence="7" id="KW-0460">Magnesium</keyword>
<evidence type="ECO:0000256" key="10">
    <source>
        <dbReference type="ARBA" id="ARBA00023054"/>
    </source>
</evidence>
<dbReference type="InterPro" id="IPR016186">
    <property type="entry name" value="C-type_lectin-like/link_sf"/>
</dbReference>
<dbReference type="InterPro" id="IPR036849">
    <property type="entry name" value="Enolase-like_C_sf"/>
</dbReference>
<feature type="non-terminal residue" evidence="18">
    <location>
        <position position="1"/>
    </location>
</feature>
<evidence type="ECO:0000256" key="13">
    <source>
        <dbReference type="ARBA" id="ARBA00023170"/>
    </source>
</evidence>
<evidence type="ECO:0000256" key="9">
    <source>
        <dbReference type="ARBA" id="ARBA00022989"/>
    </source>
</evidence>
<evidence type="ECO:0000256" key="16">
    <source>
        <dbReference type="SAM" id="Phobius"/>
    </source>
</evidence>
<proteinExistence type="predicted"/>
<dbReference type="SUPFAM" id="SSF54826">
    <property type="entry name" value="Enolase N-terminal domain-like"/>
    <property type="match status" value="1"/>
</dbReference>
<evidence type="ECO:0000256" key="15">
    <source>
        <dbReference type="SAM" id="MobiDB-lite"/>
    </source>
</evidence>
<feature type="transmembrane region" description="Helical" evidence="16">
    <location>
        <begin position="254"/>
        <end position="274"/>
    </location>
</feature>
<evidence type="ECO:0000256" key="1">
    <source>
        <dbReference type="ARBA" id="ARBA00001946"/>
    </source>
</evidence>
<feature type="coiled-coil region" evidence="14">
    <location>
        <begin position="442"/>
        <end position="469"/>
    </location>
</feature>
<dbReference type="EMBL" id="JAATIS010007298">
    <property type="protein sequence ID" value="KAG2458220.1"/>
    <property type="molecule type" value="Genomic_DNA"/>
</dbReference>
<dbReference type="InterPro" id="IPR029017">
    <property type="entry name" value="Enolase-like_N"/>
</dbReference>
<keyword evidence="8" id="KW-0735">Signal-anchor</keyword>
<dbReference type="GO" id="GO:0030246">
    <property type="term" value="F:carbohydrate binding"/>
    <property type="evidence" value="ECO:0007669"/>
    <property type="project" value="UniProtKB-KW"/>
</dbReference>
<dbReference type="PROSITE" id="PS50041">
    <property type="entry name" value="C_TYPE_LECTIN_2"/>
    <property type="match status" value="1"/>
</dbReference>
<dbReference type="InterPro" id="IPR018378">
    <property type="entry name" value="C-type_lectin_CS"/>
</dbReference>
<dbReference type="Gene3D" id="3.30.390.10">
    <property type="entry name" value="Enolase-like, N-terminal domain"/>
    <property type="match status" value="1"/>
</dbReference>
<dbReference type="InterPro" id="IPR013342">
    <property type="entry name" value="Mandelate_racemase_C"/>
</dbReference>
<dbReference type="InterPro" id="IPR001304">
    <property type="entry name" value="C-type_lectin-like"/>
</dbReference>
<dbReference type="SUPFAM" id="SSF56436">
    <property type="entry name" value="C-type lectin-like"/>
    <property type="match status" value="1"/>
</dbReference>
<keyword evidence="3 16" id="KW-0812">Transmembrane</keyword>
<dbReference type="Pfam" id="PF00059">
    <property type="entry name" value="Lectin_C"/>
    <property type="match status" value="1"/>
</dbReference>
<dbReference type="InterPro" id="IPR033989">
    <property type="entry name" value="CD209-like_CTLD"/>
</dbReference>
<evidence type="ECO:0000256" key="12">
    <source>
        <dbReference type="ARBA" id="ARBA00023157"/>
    </source>
</evidence>
<feature type="compositionally biased region" description="Polar residues" evidence="15">
    <location>
        <begin position="866"/>
        <end position="879"/>
    </location>
</feature>
<keyword evidence="10 14" id="KW-0175">Coiled coil</keyword>
<dbReference type="Pfam" id="PF13378">
    <property type="entry name" value="MR_MLE_C"/>
    <property type="match status" value="1"/>
</dbReference>
<gene>
    <name evidence="18" type="primary">Colec12_0</name>
    <name evidence="18" type="ORF">GTO96_0017957</name>
</gene>
<dbReference type="Pfam" id="PF26004">
    <property type="entry name" value="COLEC12"/>
    <property type="match status" value="1"/>
</dbReference>
<dbReference type="Proteomes" id="UP000886611">
    <property type="component" value="Unassembled WGS sequence"/>
</dbReference>
<keyword evidence="12" id="KW-1015">Disulfide bond</keyword>
<dbReference type="SUPFAM" id="SSF51604">
    <property type="entry name" value="Enolase C-terminal domain-like"/>
    <property type="match status" value="1"/>
</dbReference>
<dbReference type="InterPro" id="IPR046945">
    <property type="entry name" value="RHMD-like"/>
</dbReference>
<comment type="caution">
    <text evidence="18">The sequence shown here is derived from an EMBL/GenBank/DDBJ whole genome shotgun (WGS) entry which is preliminary data.</text>
</comment>
<dbReference type="AlphaFoldDB" id="A0A8X7WYN2"/>
<feature type="domain" description="C-type lectin" evidence="17">
    <location>
        <begin position="668"/>
        <end position="785"/>
    </location>
</feature>
<keyword evidence="11 16" id="KW-0472">Membrane</keyword>
<dbReference type="GO" id="GO:0016052">
    <property type="term" value="P:carbohydrate catabolic process"/>
    <property type="evidence" value="ECO:0007669"/>
    <property type="project" value="TreeGrafter"/>
</dbReference>
<evidence type="ECO:0000256" key="2">
    <source>
        <dbReference type="ARBA" id="ARBA00004606"/>
    </source>
</evidence>
<evidence type="ECO:0000256" key="7">
    <source>
        <dbReference type="ARBA" id="ARBA00022842"/>
    </source>
</evidence>
<feature type="region of interest" description="Disordered" evidence="15">
    <location>
        <begin position="866"/>
        <end position="891"/>
    </location>
</feature>
<dbReference type="Gene3D" id="3.20.20.120">
    <property type="entry name" value="Enolase-like C-terminal domain"/>
    <property type="match status" value="1"/>
</dbReference>
<keyword evidence="19" id="KW-1185">Reference proteome</keyword>
<sequence>MLDGKITKLIVSDVRFPTSLEHHGSDAMHSDPDYSAAYVVLETDAENGFKGCGLTFTLGRGTEIVVCAVKALSPLVLGKRFGDIVNDFRGFYRLLTSDGQMRWIGPEKGVIHLATSAVLNAVWDLWAKMEGKMIDANQRWNVDEAIKWVLSLAEFKPLWIEEPTSPDDILGHATISKALAHLGIGVATGEQCHNKVIFKQLLQAKAVQFVQIDSCRLGSVNENISVLLMANKFKGIQEGAQCTKCKNNWALKSAVVLLYILCALLTITVAILGYKVVQKMDSVTEGMETSHRLYSEKLTAVEGDLKKLDNQAGEKSENTNSELSGFKSKIQTLQQQLSDVAEKATQNKATLDKLQDAGQSMENSHSSLQTLLDSNTNMIKTVNRTLLTYSSYINNLQEDTTRLQTDLQGQVQVQSQAIVNINSLNLTQAQQRNLISVLQKSVDDTSQAIQKIKNDFQSLQQTVLLARKETDWLKEKVQNLQALAANNSALAKANNDTLEDMNIQLSTLSNQMSNMSVMTDTHDQSLHQLLEHQRDYDNRTASKFDQFEQRMDVAERDIDSIISNISYTAQHLRSLTINLNDVRTYCSGTLSKHADDLLNLNSSLVDIRVDTTGLRVQQDVLRSRLDIEVANLSMIMEEMKLVDTKHSQLITNFTILQATECPAQWIGFRSKCYYFSTEGQMFEEAKKLCGEKSSTMVIINDKDEQQWVKKQVSGKGYFWIGLTDQEKENEWKWIDGTTPTYVNWKEGQPDNWSHGHEHGEDCAGLIHGGLWNDFFCDDINKVICEKDNDKGEQVIMDPIEDDPSKVLTQQRKQCYPPVVATIQAITLPFPDCDDKSRFPVSWDDTSLPNGSKDCLQCQEDSITTSLEKFTPDTTDTGSLIPTAVSPPVQSV</sequence>
<keyword evidence="5" id="KW-0430">Lectin</keyword>
<dbReference type="GO" id="GO:0000287">
    <property type="term" value="F:magnesium ion binding"/>
    <property type="evidence" value="ECO:0007669"/>
    <property type="project" value="TreeGrafter"/>
</dbReference>
<organism evidence="18 19">
    <name type="scientific">Polypterus senegalus</name>
    <name type="common">Senegal bichir</name>
    <dbReference type="NCBI Taxonomy" id="55291"/>
    <lineage>
        <taxon>Eukaryota</taxon>
        <taxon>Metazoa</taxon>
        <taxon>Chordata</taxon>
        <taxon>Craniata</taxon>
        <taxon>Vertebrata</taxon>
        <taxon>Euteleostomi</taxon>
        <taxon>Actinopterygii</taxon>
        <taxon>Polypteriformes</taxon>
        <taxon>Polypteridae</taxon>
        <taxon>Polypterus</taxon>
    </lineage>
</organism>
<keyword evidence="6" id="KW-0677">Repeat</keyword>
<evidence type="ECO:0000256" key="8">
    <source>
        <dbReference type="ARBA" id="ARBA00022968"/>
    </source>
</evidence>
<dbReference type="PANTHER" id="PTHR13794:SF58">
    <property type="entry name" value="MITOCHONDRIAL ENOLASE SUPERFAMILY MEMBER 1"/>
    <property type="match status" value="1"/>
</dbReference>
<evidence type="ECO:0000256" key="4">
    <source>
        <dbReference type="ARBA" id="ARBA00022723"/>
    </source>
</evidence>
<feature type="coiled-coil region" evidence="14">
    <location>
        <begin position="316"/>
        <end position="343"/>
    </location>
</feature>
<evidence type="ECO:0000256" key="6">
    <source>
        <dbReference type="ARBA" id="ARBA00022737"/>
    </source>
</evidence>
<keyword evidence="13" id="KW-0675">Receptor</keyword>
<dbReference type="Gene3D" id="3.10.100.10">
    <property type="entry name" value="Mannose-Binding Protein A, subunit A"/>
    <property type="match status" value="1"/>
</dbReference>
<reference evidence="18 19" key="1">
    <citation type="journal article" date="2021" name="Cell">
        <title>Tracing the genetic footprints of vertebrate landing in non-teleost ray-finned fishes.</title>
        <authorList>
            <person name="Bi X."/>
            <person name="Wang K."/>
            <person name="Yang L."/>
            <person name="Pan H."/>
            <person name="Jiang H."/>
            <person name="Wei Q."/>
            <person name="Fang M."/>
            <person name="Yu H."/>
            <person name="Zhu C."/>
            <person name="Cai Y."/>
            <person name="He Y."/>
            <person name="Gan X."/>
            <person name="Zeng H."/>
            <person name="Yu D."/>
            <person name="Zhu Y."/>
            <person name="Jiang H."/>
            <person name="Qiu Q."/>
            <person name="Yang H."/>
            <person name="Zhang Y.E."/>
            <person name="Wang W."/>
            <person name="Zhu M."/>
            <person name="He S."/>
            <person name="Zhang G."/>
        </authorList>
    </citation>
    <scope>NUCLEOTIDE SEQUENCE [LARGE SCALE GENOMIC DNA]</scope>
    <source>
        <strain evidence="18">Bchr_013</strain>
    </source>
</reference>
<evidence type="ECO:0000313" key="19">
    <source>
        <dbReference type="Proteomes" id="UP000886611"/>
    </source>
</evidence>
<dbReference type="SUPFAM" id="SSF57997">
    <property type="entry name" value="Tropomyosin"/>
    <property type="match status" value="1"/>
</dbReference>
<feature type="non-terminal residue" evidence="18">
    <location>
        <position position="891"/>
    </location>
</feature>
<dbReference type="SMART" id="SM00922">
    <property type="entry name" value="MR_MLE"/>
    <property type="match status" value="1"/>
</dbReference>
<dbReference type="InterPro" id="IPR016187">
    <property type="entry name" value="CTDL_fold"/>
</dbReference>
<dbReference type="PROSITE" id="PS00615">
    <property type="entry name" value="C_TYPE_LECTIN_1"/>
    <property type="match status" value="1"/>
</dbReference>
<keyword evidence="4" id="KW-0479">Metal-binding</keyword>
<dbReference type="CDD" id="cd03590">
    <property type="entry name" value="CLECT_DC-SIGN_like"/>
    <property type="match status" value="1"/>
</dbReference>
<comment type="subcellular location">
    <subcellularLocation>
        <location evidence="2">Membrane</location>
        <topology evidence="2">Single-pass type II membrane protein</topology>
    </subcellularLocation>
</comment>
<evidence type="ECO:0000313" key="18">
    <source>
        <dbReference type="EMBL" id="KAG2458220.1"/>
    </source>
</evidence>
<protein>
    <submittedName>
        <fullName evidence="18">COL12 protein</fullName>
    </submittedName>
</protein>
<dbReference type="SMART" id="SM00034">
    <property type="entry name" value="CLECT"/>
    <property type="match status" value="1"/>
</dbReference>
<keyword evidence="9 16" id="KW-1133">Transmembrane helix</keyword>
<evidence type="ECO:0000256" key="11">
    <source>
        <dbReference type="ARBA" id="ARBA00023136"/>
    </source>
</evidence>
<accession>A0A8X7WYN2</accession>